<reference evidence="1 2" key="1">
    <citation type="journal article" date="2016" name="Nat. Commun.">
        <title>Extremotolerant tardigrade genome and improved radiotolerance of human cultured cells by tardigrade-unique protein.</title>
        <authorList>
            <person name="Hashimoto T."/>
            <person name="Horikawa D.D."/>
            <person name="Saito Y."/>
            <person name="Kuwahara H."/>
            <person name="Kozuka-Hata H."/>
            <person name="Shin-I T."/>
            <person name="Minakuchi Y."/>
            <person name="Ohishi K."/>
            <person name="Motoyama A."/>
            <person name="Aizu T."/>
            <person name="Enomoto A."/>
            <person name="Kondo K."/>
            <person name="Tanaka S."/>
            <person name="Hara Y."/>
            <person name="Koshikawa S."/>
            <person name="Sagara H."/>
            <person name="Miura T."/>
            <person name="Yokobori S."/>
            <person name="Miyagawa K."/>
            <person name="Suzuki Y."/>
            <person name="Kubo T."/>
            <person name="Oyama M."/>
            <person name="Kohara Y."/>
            <person name="Fujiyama A."/>
            <person name="Arakawa K."/>
            <person name="Katayama T."/>
            <person name="Toyoda A."/>
            <person name="Kunieda T."/>
        </authorList>
    </citation>
    <scope>NUCLEOTIDE SEQUENCE [LARGE SCALE GENOMIC DNA]</scope>
    <source>
        <strain evidence="1 2">YOKOZUNA-1</strain>
    </source>
</reference>
<evidence type="ECO:0000313" key="1">
    <source>
        <dbReference type="EMBL" id="GAU87428.1"/>
    </source>
</evidence>
<dbReference type="OrthoDB" id="6437122at2759"/>
<dbReference type="EMBL" id="BDGG01000001">
    <property type="protein sequence ID" value="GAU87428.1"/>
    <property type="molecule type" value="Genomic_DNA"/>
</dbReference>
<organism evidence="1 2">
    <name type="scientific">Ramazzottius varieornatus</name>
    <name type="common">Water bear</name>
    <name type="synonym">Tardigrade</name>
    <dbReference type="NCBI Taxonomy" id="947166"/>
    <lineage>
        <taxon>Eukaryota</taxon>
        <taxon>Metazoa</taxon>
        <taxon>Ecdysozoa</taxon>
        <taxon>Tardigrada</taxon>
        <taxon>Eutardigrada</taxon>
        <taxon>Parachela</taxon>
        <taxon>Hypsibioidea</taxon>
        <taxon>Ramazzottiidae</taxon>
        <taxon>Ramazzottius</taxon>
    </lineage>
</organism>
<accession>A0A1D1UMP4</accession>
<comment type="caution">
    <text evidence="1">The sequence shown here is derived from an EMBL/GenBank/DDBJ whole genome shotgun (WGS) entry which is preliminary data.</text>
</comment>
<evidence type="ECO:0000313" key="2">
    <source>
        <dbReference type="Proteomes" id="UP000186922"/>
    </source>
</evidence>
<sequence length="93" mass="10676">MNNWLNVPAQPFLYPEFPSSSAPLNQRAQFTHLKKVYDQDKLTLLKSSRLTRKSVRPQPIERQNVKRALVNFDSSTIASLQLYASHDPNAYMG</sequence>
<gene>
    <name evidence="1" type="primary">RvY_00269-1</name>
    <name evidence="1" type="synonym">RvY_00269.1</name>
    <name evidence="1" type="ORF">RvY_00269</name>
</gene>
<dbReference type="Proteomes" id="UP000186922">
    <property type="component" value="Unassembled WGS sequence"/>
</dbReference>
<name>A0A1D1UMP4_RAMVA</name>
<dbReference type="AlphaFoldDB" id="A0A1D1UMP4"/>
<keyword evidence="2" id="KW-1185">Reference proteome</keyword>
<proteinExistence type="predicted"/>
<protein>
    <submittedName>
        <fullName evidence="1">Uncharacterized protein</fullName>
    </submittedName>
</protein>